<dbReference type="OrthoDB" id="43906at2759"/>
<dbReference type="Proteomes" id="UP000799421">
    <property type="component" value="Unassembled WGS sequence"/>
</dbReference>
<dbReference type="InterPro" id="IPR004365">
    <property type="entry name" value="NA-bd_OB_tRNA"/>
</dbReference>
<dbReference type="CDD" id="cd00776">
    <property type="entry name" value="AsxRS_core"/>
    <property type="match status" value="1"/>
</dbReference>
<dbReference type="NCBIfam" id="TIGR00457">
    <property type="entry name" value="asnS"/>
    <property type="match status" value="1"/>
</dbReference>
<dbReference type="Pfam" id="PF00152">
    <property type="entry name" value="tRNA-synt_2"/>
    <property type="match status" value="1"/>
</dbReference>
<keyword evidence="5" id="KW-0067">ATP-binding</keyword>
<dbReference type="InterPro" id="IPR006195">
    <property type="entry name" value="aa-tRNA-synth_II"/>
</dbReference>
<dbReference type="SUPFAM" id="SSF50249">
    <property type="entry name" value="Nucleic acid-binding proteins"/>
    <property type="match status" value="1"/>
</dbReference>
<dbReference type="AlphaFoldDB" id="A0A6A7BWM0"/>
<sequence length="477" mass="52739">MRPLTSRLNKLKPCTASLLFTRHNGNIASLLARDTEAECVTIHGWVRSLRKQKKVAFAAITDGSTLDAVQAVLKVDDASRLSTGVAVRLSGPWKASAGKQQSRELQAEEVKILGANDSEQNPIQPKYHSPDYLRTIPHLRPRIPAQALLLRLRSHVIASATSFFHGQGFIQVHTPIITSSDCEGAGEAFTVAVPDDTECFFKAPKYLTVSSQLHLEALSQAVDRVWTLSPTFRAEKSDTHRHLSEFYMLEAEVCFTQELEPVMALVECFLRTIAADVQNSTVGKELLRSQRGSEGEAAQKILSRRWEGVSAANWPRITYAEAINLLQKAATDGKTTFVVSPSYDGGLQAEHERYITATVGEDSRPVFVTDYPAEQKPFYMLPSGPGTVACFDLLVPDVLELAGGSLREHQLEELQRAMQTKGMAGHGLKWYKDLRRFGSVAHGGFGLGFDRLLCYLSGISNVRDVVAFPRWHGRCEC</sequence>
<dbReference type="Gene3D" id="3.30.930.10">
    <property type="entry name" value="Bira Bifunctional Protein, Domain 2"/>
    <property type="match status" value="1"/>
</dbReference>
<keyword evidence="10" id="KW-1185">Reference proteome</keyword>
<dbReference type="InterPro" id="IPR045864">
    <property type="entry name" value="aa-tRNA-synth_II/BPL/LPL"/>
</dbReference>
<dbReference type="InterPro" id="IPR004364">
    <property type="entry name" value="Aa-tRNA-synt_II"/>
</dbReference>
<evidence type="ECO:0000256" key="5">
    <source>
        <dbReference type="ARBA" id="ARBA00022840"/>
    </source>
</evidence>
<dbReference type="GO" id="GO:0006421">
    <property type="term" value="P:asparaginyl-tRNA aminoacylation"/>
    <property type="evidence" value="ECO:0007669"/>
    <property type="project" value="InterPro"/>
</dbReference>
<dbReference type="PRINTS" id="PR01042">
    <property type="entry name" value="TRNASYNTHASP"/>
</dbReference>
<dbReference type="Pfam" id="PF01336">
    <property type="entry name" value="tRNA_anti-codon"/>
    <property type="match status" value="1"/>
</dbReference>
<dbReference type="GO" id="GO:0004816">
    <property type="term" value="F:asparagine-tRNA ligase activity"/>
    <property type="evidence" value="ECO:0007669"/>
    <property type="project" value="UniProtKB-EC"/>
</dbReference>
<evidence type="ECO:0000256" key="7">
    <source>
        <dbReference type="ARBA" id="ARBA00023146"/>
    </source>
</evidence>
<evidence type="ECO:0000313" key="10">
    <source>
        <dbReference type="Proteomes" id="UP000799421"/>
    </source>
</evidence>
<dbReference type="PANTHER" id="PTHR22594:SF34">
    <property type="entry name" value="ASPARAGINE--TRNA LIGASE, MITOCHONDRIAL-RELATED"/>
    <property type="match status" value="1"/>
</dbReference>
<dbReference type="InterPro" id="IPR002312">
    <property type="entry name" value="Asp/Asn-tRNA-synth_IIb"/>
</dbReference>
<dbReference type="PANTHER" id="PTHR22594">
    <property type="entry name" value="ASPARTYL/LYSYL-TRNA SYNTHETASE"/>
    <property type="match status" value="1"/>
</dbReference>
<dbReference type="GO" id="GO:0005739">
    <property type="term" value="C:mitochondrion"/>
    <property type="evidence" value="ECO:0007669"/>
    <property type="project" value="TreeGrafter"/>
</dbReference>
<keyword evidence="3" id="KW-0436">Ligase</keyword>
<evidence type="ECO:0000256" key="6">
    <source>
        <dbReference type="ARBA" id="ARBA00022917"/>
    </source>
</evidence>
<keyword evidence="7 9" id="KW-0030">Aminoacyl-tRNA synthetase</keyword>
<gene>
    <name evidence="9" type="ORF">K470DRAFT_249101</name>
</gene>
<dbReference type="CDD" id="cd04318">
    <property type="entry name" value="EcAsnRS_like_N"/>
    <property type="match status" value="1"/>
</dbReference>
<dbReference type="EC" id="6.1.1.22" evidence="2"/>
<protein>
    <recommendedName>
        <fullName evidence="2">asparagine--tRNA ligase</fullName>
        <ecNumber evidence="2">6.1.1.22</ecNumber>
    </recommendedName>
</protein>
<evidence type="ECO:0000256" key="2">
    <source>
        <dbReference type="ARBA" id="ARBA00012816"/>
    </source>
</evidence>
<dbReference type="PROSITE" id="PS50862">
    <property type="entry name" value="AA_TRNA_LIGASE_II"/>
    <property type="match status" value="1"/>
</dbReference>
<feature type="domain" description="Aminoacyl-transfer RNA synthetases class-II family profile" evidence="8">
    <location>
        <begin position="150"/>
        <end position="469"/>
    </location>
</feature>
<evidence type="ECO:0000256" key="4">
    <source>
        <dbReference type="ARBA" id="ARBA00022741"/>
    </source>
</evidence>
<organism evidence="9 10">
    <name type="scientific">Piedraia hortae CBS 480.64</name>
    <dbReference type="NCBI Taxonomy" id="1314780"/>
    <lineage>
        <taxon>Eukaryota</taxon>
        <taxon>Fungi</taxon>
        <taxon>Dikarya</taxon>
        <taxon>Ascomycota</taxon>
        <taxon>Pezizomycotina</taxon>
        <taxon>Dothideomycetes</taxon>
        <taxon>Dothideomycetidae</taxon>
        <taxon>Capnodiales</taxon>
        <taxon>Piedraiaceae</taxon>
        <taxon>Piedraia</taxon>
    </lineage>
</organism>
<dbReference type="EMBL" id="MU005991">
    <property type="protein sequence ID" value="KAF2859594.1"/>
    <property type="molecule type" value="Genomic_DNA"/>
</dbReference>
<dbReference type="InterPro" id="IPR004522">
    <property type="entry name" value="Asn-tRNA-ligase"/>
</dbReference>
<keyword evidence="6" id="KW-0648">Protein biosynthesis</keyword>
<dbReference type="GO" id="GO:0005524">
    <property type="term" value="F:ATP binding"/>
    <property type="evidence" value="ECO:0007669"/>
    <property type="project" value="UniProtKB-KW"/>
</dbReference>
<name>A0A6A7BWM0_9PEZI</name>
<evidence type="ECO:0000256" key="1">
    <source>
        <dbReference type="ARBA" id="ARBA00008226"/>
    </source>
</evidence>
<reference evidence="9" key="1">
    <citation type="journal article" date="2020" name="Stud. Mycol.">
        <title>101 Dothideomycetes genomes: a test case for predicting lifestyles and emergence of pathogens.</title>
        <authorList>
            <person name="Haridas S."/>
            <person name="Albert R."/>
            <person name="Binder M."/>
            <person name="Bloem J."/>
            <person name="Labutti K."/>
            <person name="Salamov A."/>
            <person name="Andreopoulos B."/>
            <person name="Baker S."/>
            <person name="Barry K."/>
            <person name="Bills G."/>
            <person name="Bluhm B."/>
            <person name="Cannon C."/>
            <person name="Castanera R."/>
            <person name="Culley D."/>
            <person name="Daum C."/>
            <person name="Ezra D."/>
            <person name="Gonzalez J."/>
            <person name="Henrissat B."/>
            <person name="Kuo A."/>
            <person name="Liang C."/>
            <person name="Lipzen A."/>
            <person name="Lutzoni F."/>
            <person name="Magnuson J."/>
            <person name="Mondo S."/>
            <person name="Nolan M."/>
            <person name="Ohm R."/>
            <person name="Pangilinan J."/>
            <person name="Park H.-J."/>
            <person name="Ramirez L."/>
            <person name="Alfaro M."/>
            <person name="Sun H."/>
            <person name="Tritt A."/>
            <person name="Yoshinaga Y."/>
            <person name="Zwiers L.-H."/>
            <person name="Turgeon B."/>
            <person name="Goodwin S."/>
            <person name="Spatafora J."/>
            <person name="Crous P."/>
            <person name="Grigoriev I."/>
        </authorList>
    </citation>
    <scope>NUCLEOTIDE SEQUENCE</scope>
    <source>
        <strain evidence="9">CBS 480.64</strain>
    </source>
</reference>
<keyword evidence="4" id="KW-0547">Nucleotide-binding</keyword>
<dbReference type="Gene3D" id="2.40.50.140">
    <property type="entry name" value="Nucleic acid-binding proteins"/>
    <property type="match status" value="1"/>
</dbReference>
<dbReference type="InterPro" id="IPR012340">
    <property type="entry name" value="NA-bd_OB-fold"/>
</dbReference>
<accession>A0A6A7BWM0</accession>
<evidence type="ECO:0000259" key="8">
    <source>
        <dbReference type="PROSITE" id="PS50862"/>
    </source>
</evidence>
<dbReference type="NCBIfam" id="NF003037">
    <property type="entry name" value="PRK03932.1"/>
    <property type="match status" value="1"/>
</dbReference>
<dbReference type="SUPFAM" id="SSF55681">
    <property type="entry name" value="Class II aaRS and biotin synthetases"/>
    <property type="match status" value="1"/>
</dbReference>
<dbReference type="GO" id="GO:0003676">
    <property type="term" value="F:nucleic acid binding"/>
    <property type="evidence" value="ECO:0007669"/>
    <property type="project" value="InterPro"/>
</dbReference>
<evidence type="ECO:0000313" key="9">
    <source>
        <dbReference type="EMBL" id="KAF2859594.1"/>
    </source>
</evidence>
<comment type="similarity">
    <text evidence="1">Belongs to the class-II aminoacyl-tRNA synthetase family.</text>
</comment>
<proteinExistence type="inferred from homology"/>
<evidence type="ECO:0000256" key="3">
    <source>
        <dbReference type="ARBA" id="ARBA00022598"/>
    </source>
</evidence>